<dbReference type="eggNOG" id="KOG4497">
    <property type="taxonomic scope" value="Eukaryota"/>
</dbReference>
<keyword evidence="3" id="KW-1185">Reference proteome</keyword>
<dbReference type="InterPro" id="IPR052778">
    <property type="entry name" value="Centrosome-WD_assoc"/>
</dbReference>
<sequence length="584" mass="63155">MRFSGKFKSSSHCLPSPCGRMVATLLPSGIHVRTVDQLHEVANVVTLPSDLSAAGAVSFEWSQSSKRLLVATSDQILVAAALADNGEADGSDPDQPPFRAVIRNPSLPVVAKPTYVGFGPDDDQVYLCSAFGIKFAVFNLHTGKTVEIANPKLFSSASVCRRGFSLRPGSHHLAILTRTAGKDWVSVHDPDSAALVESWDPDTLDAQGIVWSPDGRWLVIWDSPAHGHKLLFYTPDGYLFKTWTGEPPGGGSITKVAMADVEGQDQNASPSDTPAVDGSLGSGVRLVQFSANAQTLAVGDASRCIRIIDMSSIVECTRLVHPTTLNPHAASSFKIWQEQIDLPSTSVPVDSSHAFVEATQNVSPPGRMNPTNFDATVISSGSSHIAFDASSTLLVTRLEEAPSTVWVWNTETALLCAVLMLHASVSNAVWHPDSPQTLLITCEGGKHRGLGVVWNPDYDAPQVADFSHYYPLVANDNQPVPGSIPVGKHWPSWLRLDGVPPSLFYSDGHDFTLAAVDGDVRYKNADLLPWKEAAPPLPLSYLTNQRWTLDERGREESPLELVPAAEISEGDSDLEDTFHYKKEE</sequence>
<dbReference type="VEuPathDB" id="FungiDB:F503_00113"/>
<dbReference type="PANTHER" id="PTHR16220">
    <property type="entry name" value="WD REPEAT PROTEIN 8-RELATED"/>
    <property type="match status" value="1"/>
</dbReference>
<dbReference type="OrthoDB" id="308690at2759"/>
<dbReference type="Proteomes" id="UP000016923">
    <property type="component" value="Unassembled WGS sequence"/>
</dbReference>
<dbReference type="GO" id="GO:1990810">
    <property type="term" value="P:microtubule anchoring at mitotic spindle pole body"/>
    <property type="evidence" value="ECO:0007669"/>
    <property type="project" value="TreeGrafter"/>
</dbReference>
<protein>
    <submittedName>
        <fullName evidence="2">Wd40 domain-containing protein</fullName>
    </submittedName>
</protein>
<dbReference type="InterPro" id="IPR011044">
    <property type="entry name" value="Quino_amine_DH_bsu"/>
</dbReference>
<dbReference type="STRING" id="1262450.S3BUN2"/>
<gene>
    <name evidence="2" type="ORF">F503_00113</name>
</gene>
<dbReference type="GO" id="GO:0005815">
    <property type="term" value="C:microtubule organizing center"/>
    <property type="evidence" value="ECO:0007669"/>
    <property type="project" value="TreeGrafter"/>
</dbReference>
<dbReference type="GO" id="GO:1990811">
    <property type="term" value="C:MWP complex"/>
    <property type="evidence" value="ECO:0007669"/>
    <property type="project" value="TreeGrafter"/>
</dbReference>
<evidence type="ECO:0000256" key="1">
    <source>
        <dbReference type="SAM" id="MobiDB-lite"/>
    </source>
</evidence>
<dbReference type="Gene3D" id="2.130.10.10">
    <property type="entry name" value="YVTN repeat-like/Quinoprotein amine dehydrogenase"/>
    <property type="match status" value="2"/>
</dbReference>
<dbReference type="EMBL" id="KE148158">
    <property type="protein sequence ID" value="EPE04959.1"/>
    <property type="molecule type" value="Genomic_DNA"/>
</dbReference>
<dbReference type="HOGENOM" id="CLU_024072_2_0_1"/>
<dbReference type="SUPFAM" id="SSF50969">
    <property type="entry name" value="YVTN repeat-like/Quinoprotein amine dehydrogenase"/>
    <property type="match status" value="1"/>
</dbReference>
<dbReference type="InterPro" id="IPR015943">
    <property type="entry name" value="WD40/YVTN_repeat-like_dom_sf"/>
</dbReference>
<accession>S3BUN2</accession>
<evidence type="ECO:0000313" key="2">
    <source>
        <dbReference type="EMBL" id="EPE04959.1"/>
    </source>
</evidence>
<reference evidence="2 3" key="1">
    <citation type="journal article" date="2013" name="BMC Genomics">
        <title>The genome and transcriptome of the pine saprophyte Ophiostoma piceae, and a comparison with the bark beetle-associated pine pathogen Grosmannia clavigera.</title>
        <authorList>
            <person name="Haridas S."/>
            <person name="Wang Y."/>
            <person name="Lim L."/>
            <person name="Massoumi Alamouti S."/>
            <person name="Jackman S."/>
            <person name="Docking R."/>
            <person name="Robertson G."/>
            <person name="Birol I."/>
            <person name="Bohlmann J."/>
            <person name="Breuil C."/>
        </authorList>
    </citation>
    <scope>NUCLEOTIDE SEQUENCE [LARGE SCALE GENOMIC DNA]</scope>
    <source>
        <strain evidence="2 3">UAMH 11346</strain>
    </source>
</reference>
<evidence type="ECO:0000313" key="3">
    <source>
        <dbReference type="Proteomes" id="UP000016923"/>
    </source>
</evidence>
<dbReference type="AlphaFoldDB" id="S3BUN2"/>
<name>S3BUN2_OPHP1</name>
<feature type="region of interest" description="Disordered" evidence="1">
    <location>
        <begin position="552"/>
        <end position="584"/>
    </location>
</feature>
<dbReference type="OMA" id="CWHLNGD"/>
<dbReference type="PANTHER" id="PTHR16220:SF0">
    <property type="entry name" value="WD REPEAT-CONTAINING PROTEIN WRAP73"/>
    <property type="match status" value="1"/>
</dbReference>
<organism evidence="2 3">
    <name type="scientific">Ophiostoma piceae (strain UAMH 11346)</name>
    <name type="common">Sap stain fungus</name>
    <dbReference type="NCBI Taxonomy" id="1262450"/>
    <lineage>
        <taxon>Eukaryota</taxon>
        <taxon>Fungi</taxon>
        <taxon>Dikarya</taxon>
        <taxon>Ascomycota</taxon>
        <taxon>Pezizomycotina</taxon>
        <taxon>Sordariomycetes</taxon>
        <taxon>Sordariomycetidae</taxon>
        <taxon>Ophiostomatales</taxon>
        <taxon>Ophiostomataceae</taxon>
        <taxon>Ophiostoma</taxon>
    </lineage>
</organism>
<proteinExistence type="predicted"/>